<keyword evidence="4" id="KW-0808">Transferase</keyword>
<keyword evidence="5 8" id="KW-0812">Transmembrane</keyword>
<evidence type="ECO:0000256" key="7">
    <source>
        <dbReference type="ARBA" id="ARBA00023136"/>
    </source>
</evidence>
<comment type="similarity">
    <text evidence="2">Belongs to the glycosyltransferase 2 family.</text>
</comment>
<dbReference type="InterPro" id="IPR001173">
    <property type="entry name" value="Glyco_trans_2-like"/>
</dbReference>
<gene>
    <name evidence="10" type="ORF">GCM10010915_10010</name>
</gene>
<evidence type="ECO:0000259" key="9">
    <source>
        <dbReference type="Pfam" id="PF00535"/>
    </source>
</evidence>
<dbReference type="PANTHER" id="PTHR48090:SF1">
    <property type="entry name" value="PROPHAGE BACTOPRENOL GLUCOSYL TRANSFERASE HOMOLOG"/>
    <property type="match status" value="1"/>
</dbReference>
<reference evidence="10" key="2">
    <citation type="submission" date="2020-09" db="EMBL/GenBank/DDBJ databases">
        <authorList>
            <person name="Sun Q."/>
            <person name="Zhou Y."/>
        </authorList>
    </citation>
    <scope>NUCLEOTIDE SEQUENCE</scope>
    <source>
        <strain evidence="10">CGMCC 1.15152</strain>
    </source>
</reference>
<proteinExistence type="inferred from homology"/>
<protein>
    <submittedName>
        <fullName evidence="10">Dolichol-phosphate mannosyltransferase</fullName>
    </submittedName>
</protein>
<keyword evidence="3 10" id="KW-0328">Glycosyltransferase</keyword>
<comment type="subcellular location">
    <subcellularLocation>
        <location evidence="1">Membrane</location>
        <topology evidence="1">Multi-pass membrane protein</topology>
    </subcellularLocation>
</comment>
<dbReference type="InterPro" id="IPR050256">
    <property type="entry name" value="Glycosyltransferase_2"/>
</dbReference>
<evidence type="ECO:0000256" key="1">
    <source>
        <dbReference type="ARBA" id="ARBA00004141"/>
    </source>
</evidence>
<dbReference type="PANTHER" id="PTHR48090">
    <property type="entry name" value="UNDECAPRENYL-PHOSPHATE 4-DEOXY-4-FORMAMIDO-L-ARABINOSE TRANSFERASE-RELATED"/>
    <property type="match status" value="1"/>
</dbReference>
<evidence type="ECO:0000256" key="6">
    <source>
        <dbReference type="ARBA" id="ARBA00022989"/>
    </source>
</evidence>
<evidence type="ECO:0000256" key="5">
    <source>
        <dbReference type="ARBA" id="ARBA00022692"/>
    </source>
</evidence>
<evidence type="ECO:0000256" key="3">
    <source>
        <dbReference type="ARBA" id="ARBA00022676"/>
    </source>
</evidence>
<dbReference type="GO" id="GO:0016757">
    <property type="term" value="F:glycosyltransferase activity"/>
    <property type="evidence" value="ECO:0007669"/>
    <property type="project" value="UniProtKB-KW"/>
</dbReference>
<keyword evidence="11" id="KW-1185">Reference proteome</keyword>
<dbReference type="RefSeq" id="WP_188711184.1">
    <property type="nucleotide sequence ID" value="NZ_BMHO01000001.1"/>
</dbReference>
<keyword evidence="7 8" id="KW-0472">Membrane</keyword>
<sequence length="315" mass="35131">MRTLAFVLPIYNEQDNIPVLYERLSAVAASLADRFTCEFVFVDDGSRDRSLPAIRALRERDERVSVYALSRNKGHQVAVTAGLDVADADAVIVMDSDLQDPPEVAVALIEAWEDGADVAYAKRRTRNDGFFKRMTAGGFYWILSKLARIDIPRNTGDFRLMDRRVVEELRRYPERNRFLRGMVAEIGFDQRAVDFDRDARHAGETGYPLGKMLKLAADGILGFSSFPLRVISALGMILAVGAGVWTVYLAISRMVNPESVVEGWTFLAAGMFLLGGIQMLMLGVLGQYIGRIYEEVQARPLYAFAIAESGPRDPH</sequence>
<dbReference type="CDD" id="cd04187">
    <property type="entry name" value="DPM1_like_bac"/>
    <property type="match status" value="1"/>
</dbReference>
<dbReference type="EMBL" id="BMHO01000001">
    <property type="protein sequence ID" value="GGD31670.1"/>
    <property type="molecule type" value="Genomic_DNA"/>
</dbReference>
<accession>A0A916Y574</accession>
<feature type="transmembrane region" description="Helical" evidence="8">
    <location>
        <begin position="263"/>
        <end position="285"/>
    </location>
</feature>
<evidence type="ECO:0000256" key="4">
    <source>
        <dbReference type="ARBA" id="ARBA00022679"/>
    </source>
</evidence>
<dbReference type="AlphaFoldDB" id="A0A916Y574"/>
<evidence type="ECO:0000256" key="8">
    <source>
        <dbReference type="SAM" id="Phobius"/>
    </source>
</evidence>
<dbReference type="Pfam" id="PF00535">
    <property type="entry name" value="Glycos_transf_2"/>
    <property type="match status" value="1"/>
</dbReference>
<dbReference type="Gene3D" id="3.90.550.10">
    <property type="entry name" value="Spore Coat Polysaccharide Biosynthesis Protein SpsA, Chain A"/>
    <property type="match status" value="1"/>
</dbReference>
<dbReference type="InterPro" id="IPR029044">
    <property type="entry name" value="Nucleotide-diphossugar_trans"/>
</dbReference>
<evidence type="ECO:0000313" key="11">
    <source>
        <dbReference type="Proteomes" id="UP000633205"/>
    </source>
</evidence>
<feature type="domain" description="Glycosyltransferase 2-like" evidence="9">
    <location>
        <begin position="7"/>
        <end position="169"/>
    </location>
</feature>
<reference evidence="10" key="1">
    <citation type="journal article" date="2014" name="Int. J. Syst. Evol. Microbiol.">
        <title>Complete genome sequence of Corynebacterium casei LMG S-19264T (=DSM 44701T), isolated from a smear-ripened cheese.</title>
        <authorList>
            <consortium name="US DOE Joint Genome Institute (JGI-PGF)"/>
            <person name="Walter F."/>
            <person name="Albersmeier A."/>
            <person name="Kalinowski J."/>
            <person name="Ruckert C."/>
        </authorList>
    </citation>
    <scope>NUCLEOTIDE SEQUENCE</scope>
    <source>
        <strain evidence="10">CGMCC 1.15152</strain>
    </source>
</reference>
<name>A0A916Y574_9MICO</name>
<comment type="caution">
    <text evidence="10">The sequence shown here is derived from an EMBL/GenBank/DDBJ whole genome shotgun (WGS) entry which is preliminary data.</text>
</comment>
<evidence type="ECO:0000313" key="10">
    <source>
        <dbReference type="EMBL" id="GGD31670.1"/>
    </source>
</evidence>
<evidence type="ECO:0000256" key="2">
    <source>
        <dbReference type="ARBA" id="ARBA00006739"/>
    </source>
</evidence>
<keyword evidence="6 8" id="KW-1133">Transmembrane helix</keyword>
<dbReference type="SUPFAM" id="SSF53448">
    <property type="entry name" value="Nucleotide-diphospho-sugar transferases"/>
    <property type="match status" value="1"/>
</dbReference>
<dbReference type="Proteomes" id="UP000633205">
    <property type="component" value="Unassembled WGS sequence"/>
</dbReference>
<feature type="transmembrane region" description="Helical" evidence="8">
    <location>
        <begin position="230"/>
        <end position="251"/>
    </location>
</feature>
<dbReference type="GO" id="GO:0005886">
    <property type="term" value="C:plasma membrane"/>
    <property type="evidence" value="ECO:0007669"/>
    <property type="project" value="TreeGrafter"/>
</dbReference>
<organism evidence="10 11">
    <name type="scientific">Microbacterium faecale</name>
    <dbReference type="NCBI Taxonomy" id="1804630"/>
    <lineage>
        <taxon>Bacteria</taxon>
        <taxon>Bacillati</taxon>
        <taxon>Actinomycetota</taxon>
        <taxon>Actinomycetes</taxon>
        <taxon>Micrococcales</taxon>
        <taxon>Microbacteriaceae</taxon>
        <taxon>Microbacterium</taxon>
    </lineage>
</organism>